<keyword evidence="4" id="KW-1185">Reference proteome</keyword>
<dbReference type="Pfam" id="PF12802">
    <property type="entry name" value="MarR_2"/>
    <property type="match status" value="1"/>
</dbReference>
<evidence type="ECO:0000313" key="3">
    <source>
        <dbReference type="EMBL" id="GAA4633480.1"/>
    </source>
</evidence>
<name>A0ABP8ULI7_9ACTN</name>
<evidence type="ECO:0000256" key="1">
    <source>
        <dbReference type="SAM" id="MobiDB-lite"/>
    </source>
</evidence>
<dbReference type="SUPFAM" id="SSF46785">
    <property type="entry name" value="Winged helix' DNA-binding domain"/>
    <property type="match status" value="1"/>
</dbReference>
<evidence type="ECO:0000259" key="2">
    <source>
        <dbReference type="PROSITE" id="PS50995"/>
    </source>
</evidence>
<proteinExistence type="predicted"/>
<dbReference type="EMBL" id="BAABHK010000012">
    <property type="protein sequence ID" value="GAA4633480.1"/>
    <property type="molecule type" value="Genomic_DNA"/>
</dbReference>
<comment type="caution">
    <text evidence="3">The sequence shown here is derived from an EMBL/GenBank/DDBJ whole genome shotgun (WGS) entry which is preliminary data.</text>
</comment>
<dbReference type="SMART" id="SM00347">
    <property type="entry name" value="HTH_MARR"/>
    <property type="match status" value="1"/>
</dbReference>
<dbReference type="Proteomes" id="UP001501442">
    <property type="component" value="Unassembled WGS sequence"/>
</dbReference>
<dbReference type="PANTHER" id="PTHR33164:SF104">
    <property type="entry name" value="TRANSCRIPTIONAL REGULATORY PROTEIN"/>
    <property type="match status" value="1"/>
</dbReference>
<dbReference type="PROSITE" id="PS50995">
    <property type="entry name" value="HTH_MARR_2"/>
    <property type="match status" value="1"/>
</dbReference>
<feature type="domain" description="HTH marR-type" evidence="2">
    <location>
        <begin position="41"/>
        <end position="175"/>
    </location>
</feature>
<dbReference type="RefSeq" id="WP_345436475.1">
    <property type="nucleotide sequence ID" value="NZ_BAABHK010000012.1"/>
</dbReference>
<feature type="region of interest" description="Disordered" evidence="1">
    <location>
        <begin position="1"/>
        <end position="20"/>
    </location>
</feature>
<dbReference type="Gene3D" id="1.10.10.10">
    <property type="entry name" value="Winged helix-like DNA-binding domain superfamily/Winged helix DNA-binding domain"/>
    <property type="match status" value="1"/>
</dbReference>
<accession>A0ABP8ULI7</accession>
<organism evidence="3 4">
    <name type="scientific">Actinoallomurus vinaceus</name>
    <dbReference type="NCBI Taxonomy" id="1080074"/>
    <lineage>
        <taxon>Bacteria</taxon>
        <taxon>Bacillati</taxon>
        <taxon>Actinomycetota</taxon>
        <taxon>Actinomycetes</taxon>
        <taxon>Streptosporangiales</taxon>
        <taxon>Thermomonosporaceae</taxon>
        <taxon>Actinoallomurus</taxon>
    </lineage>
</organism>
<dbReference type="PANTHER" id="PTHR33164">
    <property type="entry name" value="TRANSCRIPTIONAL REGULATOR, MARR FAMILY"/>
    <property type="match status" value="1"/>
</dbReference>
<dbReference type="InterPro" id="IPR036390">
    <property type="entry name" value="WH_DNA-bd_sf"/>
</dbReference>
<dbReference type="InterPro" id="IPR036388">
    <property type="entry name" value="WH-like_DNA-bd_sf"/>
</dbReference>
<dbReference type="InterPro" id="IPR039422">
    <property type="entry name" value="MarR/SlyA-like"/>
</dbReference>
<gene>
    <name evidence="3" type="ORF">GCM10023196_071160</name>
</gene>
<dbReference type="InterPro" id="IPR000835">
    <property type="entry name" value="HTH_MarR-typ"/>
</dbReference>
<evidence type="ECO:0000313" key="4">
    <source>
        <dbReference type="Proteomes" id="UP001501442"/>
    </source>
</evidence>
<protein>
    <submittedName>
        <fullName evidence="3">MarR family transcriptional regulator</fullName>
    </submittedName>
</protein>
<reference evidence="4" key="1">
    <citation type="journal article" date="2019" name="Int. J. Syst. Evol. Microbiol.">
        <title>The Global Catalogue of Microorganisms (GCM) 10K type strain sequencing project: providing services to taxonomists for standard genome sequencing and annotation.</title>
        <authorList>
            <consortium name="The Broad Institute Genomics Platform"/>
            <consortium name="The Broad Institute Genome Sequencing Center for Infectious Disease"/>
            <person name="Wu L."/>
            <person name="Ma J."/>
        </authorList>
    </citation>
    <scope>NUCLEOTIDE SEQUENCE [LARGE SCALE GENOMIC DNA]</scope>
    <source>
        <strain evidence="4">JCM 17939</strain>
    </source>
</reference>
<sequence length="192" mass="20894">MQRERKPGPSVPETGAVPQSDAVDEIQHAWLRELPGVPVESIGVITRVWRTAKILGDERRRTLTRLGIDSATLDLLSTLRRAGPPYAMTPARLKDLCLVTAGAISQRVGRAEAAGAVRAVRSPGGRTLRVELTDAGHALIEGSVERLLRYEDDLIGHLSPAERDRLTELLRKLLDGLLERGHGDSPIGPPED</sequence>